<evidence type="ECO:0000313" key="2">
    <source>
        <dbReference type="Proteomes" id="UP000585638"/>
    </source>
</evidence>
<gene>
    <name evidence="1" type="ORF">BJ998_002268</name>
</gene>
<name>A0A7W9KEP0_9PSEU</name>
<proteinExistence type="predicted"/>
<dbReference type="Proteomes" id="UP000585638">
    <property type="component" value="Unassembled WGS sequence"/>
</dbReference>
<keyword evidence="2" id="KW-1185">Reference proteome</keyword>
<comment type="caution">
    <text evidence="1">The sequence shown here is derived from an EMBL/GenBank/DDBJ whole genome shotgun (WGS) entry which is preliminary data.</text>
</comment>
<dbReference type="AlphaFoldDB" id="A0A7W9KEP0"/>
<evidence type="ECO:0008006" key="3">
    <source>
        <dbReference type="Google" id="ProtNLM"/>
    </source>
</evidence>
<protein>
    <recommendedName>
        <fullName evidence="3">3-methyladenine DNA glycosylase</fullName>
    </recommendedName>
</protein>
<sequence>MDATTVLTEPEWRARQRAHVDRVRRWTQPHRERSLAKEKHPVHDFLFTYYSHRPGRLERWHPGLGVVLAGDASEFLDYRGYHRTDEGVTLDPAACTEPRVRTAEFYLALLTATVSRPPRLNCFGLHEWAMVYRQTPEQVRHFGWPLRLGHNGTDELVESSQVRCGHFDAFRFFTPPARPRNTLQPTRESQVELEQPGCLHGNMDLYKAAYKLEPYVPSELVADCFQLASEIRELDMKASPYDLSALGYEPVRIESPAGRAEYARLQAEFAERSKPLRDRLITCCRDVLRWREAHLPAAP</sequence>
<dbReference type="RefSeq" id="WP_184860939.1">
    <property type="nucleotide sequence ID" value="NZ_BAAAWY010000044.1"/>
</dbReference>
<evidence type="ECO:0000313" key="1">
    <source>
        <dbReference type="EMBL" id="MBB5891072.1"/>
    </source>
</evidence>
<dbReference type="EMBL" id="JACHIR010000001">
    <property type="protein sequence ID" value="MBB5891072.1"/>
    <property type="molecule type" value="Genomic_DNA"/>
</dbReference>
<reference evidence="1 2" key="1">
    <citation type="submission" date="2020-08" db="EMBL/GenBank/DDBJ databases">
        <title>Sequencing the genomes of 1000 actinobacteria strains.</title>
        <authorList>
            <person name="Klenk H.-P."/>
        </authorList>
    </citation>
    <scope>NUCLEOTIDE SEQUENCE [LARGE SCALE GENOMIC DNA]</scope>
    <source>
        <strain evidence="1 2">DSM 43851</strain>
    </source>
</reference>
<organism evidence="1 2">
    <name type="scientific">Kutzneria kofuensis</name>
    <dbReference type="NCBI Taxonomy" id="103725"/>
    <lineage>
        <taxon>Bacteria</taxon>
        <taxon>Bacillati</taxon>
        <taxon>Actinomycetota</taxon>
        <taxon>Actinomycetes</taxon>
        <taxon>Pseudonocardiales</taxon>
        <taxon>Pseudonocardiaceae</taxon>
        <taxon>Kutzneria</taxon>
    </lineage>
</organism>
<accession>A0A7W9KEP0</accession>